<sequence>MLAREQPPPKAINIIRPSSPFLHHFKPPHHHLASHHDSSQSSSTASSSSPSTLSTLSSFSSVATPRPTVLGPANFLSLYAPQHKQPPGFAQRLLQRAKSHSNLSKLTVCTTNNLDDSEDDNASDQDDDDDSIDGNDDDDDAAHSENHHHQSSSSVIPSDDDDDDHYSPAKVVARIKHGTIMNGKGEFVSKGDDEHSGWLDEARANRKIADLEIEKSSLLAVNTTLEATLKRQAARIAELEKRFEMNDAPLTPVSDKPDDEAASEEFAEKLSDEEVENDEVFQRIRQTMQGLIEQAEAALILKTKVSGRVLTDYQPPKNNVNNNNNENHDEGGRVTTIRKLAARRSWSPPSTTMQQQQQPTPIMNQRNQRPSRRVSDSHQPPPPQQRARPASFHGQPQPRVAIQHTKASMARTLSRSSSPAVMVSSPSPPTSPRSFSPSASQQRPSRPPSRASSLRRSQQQEQQQQQQQQQQQPRWR</sequence>
<feature type="region of interest" description="Disordered" evidence="1">
    <location>
        <begin position="247"/>
        <end position="274"/>
    </location>
</feature>
<feature type="compositionally biased region" description="Low complexity" evidence="1">
    <location>
        <begin position="414"/>
        <end position="425"/>
    </location>
</feature>
<dbReference type="RefSeq" id="XP_058338184.1">
    <property type="nucleotide sequence ID" value="XM_058491089.1"/>
</dbReference>
<protein>
    <submittedName>
        <fullName evidence="2">Uncharacterized protein</fullName>
    </submittedName>
</protein>
<keyword evidence="3" id="KW-1185">Reference proteome</keyword>
<accession>A0AAD7XSY2</accession>
<feature type="compositionally biased region" description="Low complexity" evidence="1">
    <location>
        <begin position="345"/>
        <end position="361"/>
    </location>
</feature>
<gene>
    <name evidence="2" type="ORF">O0I10_011118</name>
</gene>
<feature type="compositionally biased region" description="Pro residues" evidence="1">
    <location>
        <begin position="1"/>
        <end position="10"/>
    </location>
</feature>
<name>A0AAD7XSY2_9FUNG</name>
<feature type="compositionally biased region" description="Low complexity" evidence="1">
    <location>
        <begin position="432"/>
        <end position="476"/>
    </location>
</feature>
<dbReference type="Proteomes" id="UP001234581">
    <property type="component" value="Unassembled WGS sequence"/>
</dbReference>
<dbReference type="GeneID" id="83218520"/>
<proteinExistence type="predicted"/>
<feature type="region of interest" description="Disordered" evidence="1">
    <location>
        <begin position="311"/>
        <end position="476"/>
    </location>
</feature>
<feature type="region of interest" description="Disordered" evidence="1">
    <location>
        <begin position="111"/>
        <end position="166"/>
    </location>
</feature>
<feature type="compositionally biased region" description="Basic residues" evidence="1">
    <location>
        <begin position="23"/>
        <end position="33"/>
    </location>
</feature>
<evidence type="ECO:0000256" key="1">
    <source>
        <dbReference type="SAM" id="MobiDB-lite"/>
    </source>
</evidence>
<dbReference type="EMBL" id="JARTCD010000082">
    <property type="protein sequence ID" value="KAJ8653270.1"/>
    <property type="molecule type" value="Genomic_DNA"/>
</dbReference>
<feature type="compositionally biased region" description="Low complexity" evidence="1">
    <location>
        <begin position="39"/>
        <end position="64"/>
    </location>
</feature>
<evidence type="ECO:0000313" key="3">
    <source>
        <dbReference type="Proteomes" id="UP001234581"/>
    </source>
</evidence>
<dbReference type="AlphaFoldDB" id="A0AAD7XSY2"/>
<evidence type="ECO:0000313" key="2">
    <source>
        <dbReference type="EMBL" id="KAJ8653270.1"/>
    </source>
</evidence>
<feature type="region of interest" description="Disordered" evidence="1">
    <location>
        <begin position="1"/>
        <end position="64"/>
    </location>
</feature>
<organism evidence="2 3">
    <name type="scientific">Lichtheimia ornata</name>
    <dbReference type="NCBI Taxonomy" id="688661"/>
    <lineage>
        <taxon>Eukaryota</taxon>
        <taxon>Fungi</taxon>
        <taxon>Fungi incertae sedis</taxon>
        <taxon>Mucoromycota</taxon>
        <taxon>Mucoromycotina</taxon>
        <taxon>Mucoromycetes</taxon>
        <taxon>Mucorales</taxon>
        <taxon>Lichtheimiaceae</taxon>
        <taxon>Lichtheimia</taxon>
    </lineage>
</organism>
<comment type="caution">
    <text evidence="2">The sequence shown here is derived from an EMBL/GenBank/DDBJ whole genome shotgun (WGS) entry which is preliminary data.</text>
</comment>
<feature type="compositionally biased region" description="Acidic residues" evidence="1">
    <location>
        <begin position="115"/>
        <end position="140"/>
    </location>
</feature>
<reference evidence="2 3" key="1">
    <citation type="submission" date="2023-03" db="EMBL/GenBank/DDBJ databases">
        <title>Genome sequence of Lichtheimia ornata CBS 291.66.</title>
        <authorList>
            <person name="Mohabir J.T."/>
            <person name="Shea T.P."/>
            <person name="Kurbessoian T."/>
            <person name="Berby B."/>
            <person name="Fontaine J."/>
            <person name="Livny J."/>
            <person name="Gnirke A."/>
            <person name="Stajich J.E."/>
            <person name="Cuomo C.A."/>
        </authorList>
    </citation>
    <scope>NUCLEOTIDE SEQUENCE [LARGE SCALE GENOMIC DNA]</scope>
    <source>
        <strain evidence="2">CBS 291.66</strain>
    </source>
</reference>